<reference evidence="14" key="1">
    <citation type="submission" date="2025-08" db="UniProtKB">
        <authorList>
            <consortium name="RefSeq"/>
        </authorList>
    </citation>
    <scope>IDENTIFICATION</scope>
</reference>
<sequence length="315" mass="35579">MEASKAFFGSGLFYWAGVLTVAYFVWRILYHVVNGVRLWVMGDAQAVGPHLGAWAVITGATDGIGKAYTEELARRGMKVVLISRSQEKLDQVASEISEKFKVETKTIVADFEDQETVYDKIKEGLEGLEIGILVNNVGASYSYPQYFLEITDLDKVIDRLININVLSVCKMTRLVLPRMLERSKGVIVNMSSFAGYNPFPFVTLYSATKAFVDFFSRGLNAEYKKHGVIVQSVQPYLVKTKMSKIRKQSFFVPTPEIFVKYALNTVGLETQTSGYPTHSLLAWISRALPKWYRTKLMVDLCLKARAHNLKKLKEN</sequence>
<evidence type="ECO:0000256" key="5">
    <source>
        <dbReference type="ARBA" id="ARBA00022857"/>
    </source>
</evidence>
<keyword evidence="5" id="KW-0521">NADP</keyword>
<comment type="similarity">
    <text evidence="11">Belongs to the short-chain dehydrogenases/reductases (SDR) family.</text>
</comment>
<keyword evidence="8" id="KW-0560">Oxidoreductase</keyword>
<dbReference type="PRINTS" id="PR00080">
    <property type="entry name" value="SDRFAMILY"/>
</dbReference>
<name>A0ABM1KTL1_GEKJA</name>
<evidence type="ECO:0000256" key="4">
    <source>
        <dbReference type="ARBA" id="ARBA00022824"/>
    </source>
</evidence>
<evidence type="ECO:0000256" key="7">
    <source>
        <dbReference type="ARBA" id="ARBA00022989"/>
    </source>
</evidence>
<dbReference type="InterPro" id="IPR036291">
    <property type="entry name" value="NAD(P)-bd_dom_sf"/>
</dbReference>
<dbReference type="InterPro" id="IPR002347">
    <property type="entry name" value="SDR_fam"/>
</dbReference>
<dbReference type="PANTHER" id="PTHR43899:SF14">
    <property type="entry name" value="VERY-LONG-CHAIN 3-OXOACYL-COA REDUCTASE"/>
    <property type="match status" value="1"/>
</dbReference>
<protein>
    <submittedName>
        <fullName evidence="14">Very-long-chain 3-oxoacyl-CoA reductase</fullName>
    </submittedName>
</protein>
<dbReference type="CDD" id="cd05356">
    <property type="entry name" value="17beta-HSD1_like_SDR_c"/>
    <property type="match status" value="1"/>
</dbReference>
<dbReference type="Gene3D" id="3.40.50.720">
    <property type="entry name" value="NAD(P)-binding Rossmann-like Domain"/>
    <property type="match status" value="1"/>
</dbReference>
<dbReference type="PIRSF" id="PIRSF000126">
    <property type="entry name" value="11-beta-HSD1"/>
    <property type="match status" value="1"/>
</dbReference>
<keyword evidence="6" id="KW-0752">Steroid biosynthesis</keyword>
<keyword evidence="3 12" id="KW-0812">Transmembrane</keyword>
<dbReference type="GeneID" id="107119118"/>
<dbReference type="InterPro" id="IPR051019">
    <property type="entry name" value="VLCFA-Steroid_DH"/>
</dbReference>
<evidence type="ECO:0000256" key="12">
    <source>
        <dbReference type="SAM" id="Phobius"/>
    </source>
</evidence>
<dbReference type="RefSeq" id="XP_015277048.1">
    <property type="nucleotide sequence ID" value="XM_015421562.1"/>
</dbReference>
<organism evidence="13 14">
    <name type="scientific">Gekko japonicus</name>
    <name type="common">Schlegel's Japanese gecko</name>
    <dbReference type="NCBI Taxonomy" id="146911"/>
    <lineage>
        <taxon>Eukaryota</taxon>
        <taxon>Metazoa</taxon>
        <taxon>Chordata</taxon>
        <taxon>Craniata</taxon>
        <taxon>Vertebrata</taxon>
        <taxon>Euteleostomi</taxon>
        <taxon>Lepidosauria</taxon>
        <taxon>Squamata</taxon>
        <taxon>Bifurcata</taxon>
        <taxon>Gekkota</taxon>
        <taxon>Gekkonidae</taxon>
        <taxon>Gekkoninae</taxon>
        <taxon>Gekko</taxon>
    </lineage>
</organism>
<dbReference type="SUPFAM" id="SSF51735">
    <property type="entry name" value="NAD(P)-binding Rossmann-fold domains"/>
    <property type="match status" value="1"/>
</dbReference>
<evidence type="ECO:0000256" key="2">
    <source>
        <dbReference type="ARBA" id="ARBA00022516"/>
    </source>
</evidence>
<evidence type="ECO:0000256" key="6">
    <source>
        <dbReference type="ARBA" id="ARBA00022955"/>
    </source>
</evidence>
<keyword evidence="4" id="KW-0256">Endoplasmic reticulum</keyword>
<evidence type="ECO:0000256" key="11">
    <source>
        <dbReference type="RuleBase" id="RU000363"/>
    </source>
</evidence>
<keyword evidence="10 12" id="KW-0472">Membrane</keyword>
<keyword evidence="9" id="KW-0443">Lipid metabolism</keyword>
<dbReference type="PANTHER" id="PTHR43899">
    <property type="entry name" value="RH59310P"/>
    <property type="match status" value="1"/>
</dbReference>
<dbReference type="Pfam" id="PF00106">
    <property type="entry name" value="adh_short"/>
    <property type="match status" value="1"/>
</dbReference>
<evidence type="ECO:0000256" key="3">
    <source>
        <dbReference type="ARBA" id="ARBA00022692"/>
    </source>
</evidence>
<accession>A0ABM1KTL1</accession>
<proteinExistence type="inferred from homology"/>
<dbReference type="PRINTS" id="PR00081">
    <property type="entry name" value="GDHRDH"/>
</dbReference>
<keyword evidence="13" id="KW-1185">Reference proteome</keyword>
<evidence type="ECO:0000313" key="13">
    <source>
        <dbReference type="Proteomes" id="UP000694871"/>
    </source>
</evidence>
<comment type="pathway">
    <text evidence="1">Lipid metabolism; fatty acid biosynthesis.</text>
</comment>
<dbReference type="Proteomes" id="UP000694871">
    <property type="component" value="Unplaced"/>
</dbReference>
<feature type="transmembrane region" description="Helical" evidence="12">
    <location>
        <begin position="12"/>
        <end position="30"/>
    </location>
</feature>
<evidence type="ECO:0000256" key="1">
    <source>
        <dbReference type="ARBA" id="ARBA00005194"/>
    </source>
</evidence>
<evidence type="ECO:0000313" key="14">
    <source>
        <dbReference type="RefSeq" id="XP_015277048.1"/>
    </source>
</evidence>
<gene>
    <name evidence="14" type="primary">HSD17B12</name>
</gene>
<evidence type="ECO:0000256" key="8">
    <source>
        <dbReference type="ARBA" id="ARBA00023002"/>
    </source>
</evidence>
<evidence type="ECO:0000256" key="10">
    <source>
        <dbReference type="ARBA" id="ARBA00023136"/>
    </source>
</evidence>
<keyword evidence="2" id="KW-0444">Lipid biosynthesis</keyword>
<keyword evidence="7 12" id="KW-1133">Transmembrane helix</keyword>
<evidence type="ECO:0000256" key="9">
    <source>
        <dbReference type="ARBA" id="ARBA00023098"/>
    </source>
</evidence>